<dbReference type="EMBL" id="LT629740">
    <property type="protein sequence ID" value="SDT24150.1"/>
    <property type="molecule type" value="Genomic_DNA"/>
</dbReference>
<keyword evidence="1" id="KW-0472">Membrane</keyword>
<feature type="transmembrane region" description="Helical" evidence="1">
    <location>
        <begin position="67"/>
        <end position="87"/>
    </location>
</feature>
<organism evidence="2 3">
    <name type="scientific">Mucilaginibacter mallensis</name>
    <dbReference type="NCBI Taxonomy" id="652787"/>
    <lineage>
        <taxon>Bacteria</taxon>
        <taxon>Pseudomonadati</taxon>
        <taxon>Bacteroidota</taxon>
        <taxon>Sphingobacteriia</taxon>
        <taxon>Sphingobacteriales</taxon>
        <taxon>Sphingobacteriaceae</taxon>
        <taxon>Mucilaginibacter</taxon>
    </lineage>
</organism>
<name>A0A1H1YS12_MUCMA</name>
<gene>
    <name evidence="2" type="ORF">SAMN05216490_2828</name>
</gene>
<feature type="transmembrane region" description="Helical" evidence="1">
    <location>
        <begin position="41"/>
        <end position="60"/>
    </location>
</feature>
<proteinExistence type="predicted"/>
<feature type="transmembrane region" description="Helical" evidence="1">
    <location>
        <begin position="116"/>
        <end position="136"/>
    </location>
</feature>
<evidence type="ECO:0000313" key="3">
    <source>
        <dbReference type="Proteomes" id="UP000199679"/>
    </source>
</evidence>
<protein>
    <recommendedName>
        <fullName evidence="4">DUF1772 domain-containing protein</fullName>
    </recommendedName>
</protein>
<dbReference type="Pfam" id="PF08592">
    <property type="entry name" value="Anthrone_oxy"/>
    <property type="match status" value="1"/>
</dbReference>
<keyword evidence="1" id="KW-0812">Transmembrane</keyword>
<sequence>MLVCGVFWGLYFALSRSYQLFTATELAKIAHIIVANLEVPMRNISLFCVMLMGLSIVFYPDKSNWEFWVMISSLLLIVGALVITTAIEVPINRQVVTWTNENVPANWEQLRSRWQYYNVVRTILALLSFVLFAAPVL</sequence>
<dbReference type="STRING" id="652787.SAMN05216490_2828"/>
<dbReference type="Proteomes" id="UP000199679">
    <property type="component" value="Chromosome I"/>
</dbReference>
<evidence type="ECO:0000256" key="1">
    <source>
        <dbReference type="SAM" id="Phobius"/>
    </source>
</evidence>
<evidence type="ECO:0000313" key="2">
    <source>
        <dbReference type="EMBL" id="SDT24150.1"/>
    </source>
</evidence>
<keyword evidence="3" id="KW-1185">Reference proteome</keyword>
<keyword evidence="1" id="KW-1133">Transmembrane helix</keyword>
<reference evidence="2 3" key="1">
    <citation type="submission" date="2016-10" db="EMBL/GenBank/DDBJ databases">
        <authorList>
            <person name="de Groot N.N."/>
        </authorList>
    </citation>
    <scope>NUCLEOTIDE SEQUENCE [LARGE SCALE GENOMIC DNA]</scope>
    <source>
        <strain evidence="2 3">MP1X4</strain>
    </source>
</reference>
<dbReference type="InterPro" id="IPR013901">
    <property type="entry name" value="Anthrone_oxy"/>
</dbReference>
<dbReference type="AlphaFoldDB" id="A0A1H1YS12"/>
<evidence type="ECO:0008006" key="4">
    <source>
        <dbReference type="Google" id="ProtNLM"/>
    </source>
</evidence>
<accession>A0A1H1YS12</accession>